<name>A0A1M7YME2_9BACT</name>
<dbReference type="OrthoDB" id="9182468at2"/>
<sequence length="62" mass="7097">MGVSEKVMDALKAGILLNERVTSLLNKVDRIDQDLRKMNDRLVRLETMVEIAQAQTKMIEPK</sequence>
<gene>
    <name evidence="2" type="ORF">SAMN02745220_05314</name>
</gene>
<reference evidence="2 3" key="1">
    <citation type="submission" date="2016-12" db="EMBL/GenBank/DDBJ databases">
        <authorList>
            <person name="Song W.-J."/>
            <person name="Kurnit D.M."/>
        </authorList>
    </citation>
    <scope>NUCLEOTIDE SEQUENCE [LARGE SCALE GENOMIC DNA]</scope>
    <source>
        <strain evidence="2 3">DSM 18488</strain>
    </source>
</reference>
<keyword evidence="1" id="KW-0175">Coiled coil</keyword>
<proteinExistence type="predicted"/>
<evidence type="ECO:0000313" key="3">
    <source>
        <dbReference type="Proteomes" id="UP000184603"/>
    </source>
</evidence>
<keyword evidence="3" id="KW-1185">Reference proteome</keyword>
<evidence type="ECO:0000313" key="2">
    <source>
        <dbReference type="EMBL" id="SHO53784.1"/>
    </source>
</evidence>
<evidence type="ECO:0000256" key="1">
    <source>
        <dbReference type="SAM" id="Coils"/>
    </source>
</evidence>
<dbReference type="RefSeq" id="WP_073617300.1">
    <property type="nucleotide sequence ID" value="NZ_FRFE01000078.1"/>
</dbReference>
<organism evidence="2 3">
    <name type="scientific">Desulfopila aestuarii DSM 18488</name>
    <dbReference type="NCBI Taxonomy" id="1121416"/>
    <lineage>
        <taxon>Bacteria</taxon>
        <taxon>Pseudomonadati</taxon>
        <taxon>Thermodesulfobacteriota</taxon>
        <taxon>Desulfobulbia</taxon>
        <taxon>Desulfobulbales</taxon>
        <taxon>Desulfocapsaceae</taxon>
        <taxon>Desulfopila</taxon>
    </lineage>
</organism>
<feature type="coiled-coil region" evidence="1">
    <location>
        <begin position="21"/>
        <end position="55"/>
    </location>
</feature>
<dbReference type="Proteomes" id="UP000184603">
    <property type="component" value="Unassembled WGS sequence"/>
</dbReference>
<dbReference type="EMBL" id="FRFE01000078">
    <property type="protein sequence ID" value="SHO53784.1"/>
    <property type="molecule type" value="Genomic_DNA"/>
</dbReference>
<dbReference type="AlphaFoldDB" id="A0A1M7YME2"/>
<protein>
    <submittedName>
        <fullName evidence="2">Uncharacterized protein</fullName>
    </submittedName>
</protein>
<dbReference type="STRING" id="1121416.SAMN02745220_05314"/>
<accession>A0A1M7YME2</accession>